<dbReference type="EMBL" id="QJHK01000009">
    <property type="protein sequence ID" value="PXY40581.1"/>
    <property type="molecule type" value="Genomic_DNA"/>
</dbReference>
<reference evidence="2 3" key="1">
    <citation type="submission" date="2018-05" db="EMBL/GenBank/DDBJ databases">
        <title>Flavobacterium sp. strain IMCC34759, incomplete genome.</title>
        <authorList>
            <person name="Joung Y."/>
            <person name="Cho J."/>
        </authorList>
    </citation>
    <scope>NUCLEOTIDE SEQUENCE [LARGE SCALE GENOMIC DNA]</scope>
    <source>
        <strain evidence="2 3">IMCC34759</strain>
    </source>
</reference>
<proteinExistence type="predicted"/>
<dbReference type="OrthoDB" id="795022at2"/>
<evidence type="ECO:0000259" key="1">
    <source>
        <dbReference type="Pfam" id="PF14082"/>
    </source>
</evidence>
<name>A0A2V4BNZ2_9FLAO</name>
<accession>A0A2V4BNZ2</accession>
<dbReference type="Pfam" id="PF14082">
    <property type="entry name" value="SduA_C"/>
    <property type="match status" value="1"/>
</dbReference>
<sequence length="220" mass="26510">MKTEEIKSTWDITKITTDLKIAFDNNSEVELLAILKDNSFLFYELFSRKWGIQPVFREINFGSELRCDYAWLNDNSDGPEWVLVEIEKPKLDLFRKDNEPTHQLNHAFEQVKSWRRYFNENHAEKRRIFGAVGRFRYILVGGDKESWQTDNASKWRIDNNKETEIEIRSSDIFIRALKILEERPDELWSFAENPKTLQPSELQKFWEEYAYMDRWRKLIS</sequence>
<feature type="domain" description="Shedu protein SduA C-terminal" evidence="1">
    <location>
        <begin position="26"/>
        <end position="169"/>
    </location>
</feature>
<dbReference type="Proteomes" id="UP000247903">
    <property type="component" value="Unassembled WGS sequence"/>
</dbReference>
<gene>
    <name evidence="2" type="ORF">DMB65_11760</name>
</gene>
<organism evidence="2 3">
    <name type="scientific">Flavobacterium cheongpyeongense</name>
    <dbReference type="NCBI Taxonomy" id="2212651"/>
    <lineage>
        <taxon>Bacteria</taxon>
        <taxon>Pseudomonadati</taxon>
        <taxon>Bacteroidota</taxon>
        <taxon>Flavobacteriia</taxon>
        <taxon>Flavobacteriales</taxon>
        <taxon>Flavobacteriaceae</taxon>
        <taxon>Flavobacterium</taxon>
    </lineage>
</organism>
<evidence type="ECO:0000313" key="3">
    <source>
        <dbReference type="Proteomes" id="UP000247903"/>
    </source>
</evidence>
<dbReference type="InterPro" id="IPR025359">
    <property type="entry name" value="SduA_C"/>
</dbReference>
<evidence type="ECO:0000313" key="2">
    <source>
        <dbReference type="EMBL" id="PXY40581.1"/>
    </source>
</evidence>
<dbReference type="AlphaFoldDB" id="A0A2V4BNZ2"/>
<comment type="caution">
    <text evidence="2">The sequence shown here is derived from an EMBL/GenBank/DDBJ whole genome shotgun (WGS) entry which is preliminary data.</text>
</comment>
<keyword evidence="3" id="KW-1185">Reference proteome</keyword>
<dbReference type="RefSeq" id="WP_110306843.1">
    <property type="nucleotide sequence ID" value="NZ_QJHK01000009.1"/>
</dbReference>
<protein>
    <submittedName>
        <fullName evidence="2">DUF4263 domain-containing protein</fullName>
    </submittedName>
</protein>